<feature type="region of interest" description="Disordered" evidence="1">
    <location>
        <begin position="267"/>
        <end position="286"/>
    </location>
</feature>
<feature type="chain" id="PRO_5020297825" description="Secreted protein" evidence="2">
    <location>
        <begin position="23"/>
        <end position="286"/>
    </location>
</feature>
<protein>
    <recommendedName>
        <fullName evidence="5">Secreted protein</fullName>
    </recommendedName>
</protein>
<keyword evidence="2" id="KW-0732">Signal</keyword>
<dbReference type="AlphaFoldDB" id="A0A4P2QCN1"/>
<dbReference type="Proteomes" id="UP000295781">
    <property type="component" value="Chromosome"/>
</dbReference>
<sequence>MNTQRSFAAALAALTIASSWLACSDPPPLPYIPPPECRGTVECELPYNVDPRCGEVACIDGACVLELYETSRSQYRGDCEITRCHDGQRVAERDPDDVWDDGNPCTEDVCDPTGPVNKYVRPSPAPSGSGFCNGSGQEVTCLYDVDCEDPTRFCSLLGNCIPLECKNGMLDPDYGETYMDCGGHCDPCRITRPCNSKYDCLTGVCGPDGTCSVDRCLDRVQNGNETDVDCGFGCYPCADGYKCRANENCESGICFAGTCQPRTCSDGRRNGEEEDADCGGDCPPCR</sequence>
<organism evidence="3 4">
    <name type="scientific">Sorangium cellulosum</name>
    <name type="common">Polyangium cellulosum</name>
    <dbReference type="NCBI Taxonomy" id="56"/>
    <lineage>
        <taxon>Bacteria</taxon>
        <taxon>Pseudomonadati</taxon>
        <taxon>Myxococcota</taxon>
        <taxon>Polyangia</taxon>
        <taxon>Polyangiales</taxon>
        <taxon>Polyangiaceae</taxon>
        <taxon>Sorangium</taxon>
    </lineage>
</organism>
<name>A0A4P2QCN1_SORCE</name>
<dbReference type="OrthoDB" id="5514798at2"/>
<evidence type="ECO:0000313" key="3">
    <source>
        <dbReference type="EMBL" id="AUX27151.1"/>
    </source>
</evidence>
<proteinExistence type="predicted"/>
<evidence type="ECO:0000256" key="2">
    <source>
        <dbReference type="SAM" id="SignalP"/>
    </source>
</evidence>
<feature type="signal peptide" evidence="2">
    <location>
        <begin position="1"/>
        <end position="22"/>
    </location>
</feature>
<dbReference type="EMBL" id="CP012670">
    <property type="protein sequence ID" value="AUX27151.1"/>
    <property type="molecule type" value="Genomic_DNA"/>
</dbReference>
<evidence type="ECO:0008006" key="5">
    <source>
        <dbReference type="Google" id="ProtNLM"/>
    </source>
</evidence>
<dbReference type="RefSeq" id="WP_129355223.1">
    <property type="nucleotide sequence ID" value="NZ_CP012670.1"/>
</dbReference>
<gene>
    <name evidence="3" type="ORF">SOCEGT47_077310</name>
</gene>
<evidence type="ECO:0000256" key="1">
    <source>
        <dbReference type="SAM" id="MobiDB-lite"/>
    </source>
</evidence>
<accession>A0A4P2QCN1</accession>
<dbReference type="PROSITE" id="PS51257">
    <property type="entry name" value="PROKAR_LIPOPROTEIN"/>
    <property type="match status" value="1"/>
</dbReference>
<evidence type="ECO:0000313" key="4">
    <source>
        <dbReference type="Proteomes" id="UP000295781"/>
    </source>
</evidence>
<reference evidence="3 4" key="1">
    <citation type="submission" date="2015-09" db="EMBL/GenBank/DDBJ databases">
        <title>Sorangium comparison.</title>
        <authorList>
            <person name="Zaburannyi N."/>
            <person name="Bunk B."/>
            <person name="Overmann J."/>
            <person name="Mueller R."/>
        </authorList>
    </citation>
    <scope>NUCLEOTIDE SEQUENCE [LARGE SCALE GENOMIC DNA]</scope>
    <source>
        <strain evidence="3 4">So ceGT47</strain>
    </source>
</reference>